<dbReference type="RefSeq" id="WP_269920616.1">
    <property type="nucleotide sequence ID" value="NZ_JAMKBI010000001.1"/>
</dbReference>
<dbReference type="Proteomes" id="UP001152172">
    <property type="component" value="Unassembled WGS sequence"/>
</dbReference>
<organism evidence="1 2">
    <name type="scientific">Psychrobacillus psychrodurans</name>
    <dbReference type="NCBI Taxonomy" id="126157"/>
    <lineage>
        <taxon>Bacteria</taxon>
        <taxon>Bacillati</taxon>
        <taxon>Bacillota</taxon>
        <taxon>Bacilli</taxon>
        <taxon>Bacillales</taxon>
        <taxon>Bacillaceae</taxon>
        <taxon>Psychrobacillus</taxon>
    </lineage>
</organism>
<sequence>MKKSIWIIAIISFFVLAGGASAFFLVSKTPKEQYFYSEVKTIQHIQELVETRYENETQWAKYGTTKVIDSTYDLSGEYQDDTNPEIEQVVNNSNIAMRIASDPNKKEVEAEINATILGVDVDPIKGYITTEEIILGLPFYDQLLQLKDKDYGNLMRAIDPSYVGSEKLGLENFLGKDNVLSEENIEYLKEEYMMYLYESLPEESFTTSKEKIDVNGKSIKAEKVSMALSEAEVKKILTDVLNKAQKDPKFKKMVEDYLESSFEQFAATGMPNETFEFDEVMDDLISSVDEIDLPDGIKSTIWQDADLIVKRDISIEIADLGKLEIAGTQLLEDSAQNWNYTISMDDEPLHFTGDLTTTKDGTYKDEISFLDDNKVGLVYNGEEKVSGDDRTFERKFTLEDDYQPMEFLWSGNSSYKKDSMQAKHEFSIELDSSSSAIINISEESKIIKKVNVPSDSEKMVNIGTMDAEALQQLMMEDIYPELERWGMNITEQLEQELY</sequence>
<evidence type="ECO:0000313" key="1">
    <source>
        <dbReference type="EMBL" id="MCZ8531941.1"/>
    </source>
</evidence>
<keyword evidence="2" id="KW-1185">Reference proteome</keyword>
<evidence type="ECO:0000313" key="2">
    <source>
        <dbReference type="Proteomes" id="UP001152172"/>
    </source>
</evidence>
<accession>A0A9X3L5V4</accession>
<reference evidence="1" key="1">
    <citation type="submission" date="2022-05" db="EMBL/GenBank/DDBJ databases">
        <authorList>
            <person name="Colautti A."/>
            <person name="Iacumin L."/>
        </authorList>
    </citation>
    <scope>NUCLEOTIDE SEQUENCE</scope>
    <source>
        <strain evidence="1">DSM 30747</strain>
    </source>
</reference>
<protein>
    <submittedName>
        <fullName evidence="1">Uncharacterized protein</fullName>
    </submittedName>
</protein>
<name>A0A9X3L5V4_9BACI</name>
<dbReference type="AlphaFoldDB" id="A0A9X3L5V4"/>
<gene>
    <name evidence="1" type="ORF">M9R61_01110</name>
</gene>
<proteinExistence type="predicted"/>
<comment type="caution">
    <text evidence="1">The sequence shown here is derived from an EMBL/GenBank/DDBJ whole genome shotgun (WGS) entry which is preliminary data.</text>
</comment>
<dbReference type="EMBL" id="JAMKBI010000001">
    <property type="protein sequence ID" value="MCZ8531941.1"/>
    <property type="molecule type" value="Genomic_DNA"/>
</dbReference>